<dbReference type="GO" id="GO:0005524">
    <property type="term" value="F:ATP binding"/>
    <property type="evidence" value="ECO:0007669"/>
    <property type="project" value="InterPro"/>
</dbReference>
<evidence type="ECO:0000313" key="3">
    <source>
        <dbReference type="EMBL" id="EFM64608.1"/>
    </source>
</evidence>
<organism evidence="3 4">
    <name type="scientific">Peptostreptococcus stomatis DSM 17678</name>
    <dbReference type="NCBI Taxonomy" id="596315"/>
    <lineage>
        <taxon>Bacteria</taxon>
        <taxon>Bacillati</taxon>
        <taxon>Bacillota</taxon>
        <taxon>Clostridia</taxon>
        <taxon>Peptostreptococcales</taxon>
        <taxon>Peptostreptococcaceae</taxon>
        <taxon>Peptostreptococcus</taxon>
    </lineage>
</organism>
<evidence type="ECO:0000256" key="1">
    <source>
        <dbReference type="ARBA" id="ARBA00006611"/>
    </source>
</evidence>
<evidence type="ECO:0000259" key="2">
    <source>
        <dbReference type="PROSITE" id="PS00662"/>
    </source>
</evidence>
<comment type="caution">
    <text evidence="3">The sequence shown here is derived from an EMBL/GenBank/DDBJ whole genome shotgun (WGS) entry which is preliminary data.</text>
</comment>
<comment type="similarity">
    <text evidence="1">Belongs to the GSP E family.</text>
</comment>
<dbReference type="RefSeq" id="WP_007789688.1">
    <property type="nucleotide sequence ID" value="NZ_ADGQ01000056.1"/>
</dbReference>
<dbReference type="Proteomes" id="UP000003244">
    <property type="component" value="Unassembled WGS sequence"/>
</dbReference>
<dbReference type="STRING" id="596315.HMPREF0634_1575"/>
<dbReference type="GO" id="GO:0016887">
    <property type="term" value="F:ATP hydrolysis activity"/>
    <property type="evidence" value="ECO:0007669"/>
    <property type="project" value="InterPro"/>
</dbReference>
<dbReference type="InterPro" id="IPR006321">
    <property type="entry name" value="PilT/PilU"/>
</dbReference>
<dbReference type="InterPro" id="IPR050921">
    <property type="entry name" value="T4SS_GSP_E_ATPase"/>
</dbReference>
<dbReference type="OrthoDB" id="9808272at2"/>
<dbReference type="InterPro" id="IPR027417">
    <property type="entry name" value="P-loop_NTPase"/>
</dbReference>
<dbReference type="GeneID" id="84800801"/>
<dbReference type="PANTHER" id="PTHR30486:SF6">
    <property type="entry name" value="TYPE IV PILUS RETRACTATION ATPASE PILT"/>
    <property type="match status" value="1"/>
</dbReference>
<name>E0E3G1_9FIRM</name>
<gene>
    <name evidence="3" type="ORF">HMPREF0634_1575</name>
</gene>
<dbReference type="CDD" id="cd01131">
    <property type="entry name" value="PilT"/>
    <property type="match status" value="1"/>
</dbReference>
<dbReference type="Pfam" id="PF00437">
    <property type="entry name" value="T2SSE"/>
    <property type="match status" value="1"/>
</dbReference>
<reference evidence="3 4" key="1">
    <citation type="submission" date="2010-08" db="EMBL/GenBank/DDBJ databases">
        <authorList>
            <person name="Harkins D.M."/>
            <person name="Madupu R."/>
            <person name="Durkin A.S."/>
            <person name="Torralba M."/>
            <person name="Methe B."/>
            <person name="Sutton G.G."/>
            <person name="Nelson K.E."/>
        </authorList>
    </citation>
    <scope>NUCLEOTIDE SEQUENCE [LARGE SCALE GENOMIC DNA]</scope>
    <source>
        <strain evidence="3 4">DSM 17678</strain>
    </source>
</reference>
<dbReference type="Gene3D" id="3.40.50.300">
    <property type="entry name" value="P-loop containing nucleotide triphosphate hydrolases"/>
    <property type="match status" value="1"/>
</dbReference>
<sequence length="354" mass="39770">MLDYIRNLDNVDYSDIHIREGKNLALRQAGNIVKTDKMISHSDIVEFMEGVGRKDILDRLKTRGEVDFSVEIGVLRFRGNLFMQRSGLGLVLRKINSHIRTPEDLGLPGIVTDFARMSSGLVLITGPTGSGKSSSLAAIVDYINRNFSKHIICIEDPIEYYYEDKKSVISQRELGMDSTSLENALKYSLRQDPDVIVIGEVRDEETVKIAMRAAETGHLCFCTLHTLGAGASVERLIDMFDPADQGKVRSQLAMVLRGVVSQQLIQTKEGRKLVVEVLFCDKSTANILKESKTDQLANYILTNKSRGMESMDENLLALYDSNLIDLDSLLDHALDQDYLMKKRGRTREGYGLWD</sequence>
<dbReference type="AlphaFoldDB" id="E0E3G1"/>
<dbReference type="SUPFAM" id="SSF52540">
    <property type="entry name" value="P-loop containing nucleoside triphosphate hydrolases"/>
    <property type="match status" value="1"/>
</dbReference>
<accession>E0E3G1</accession>
<dbReference type="EMBL" id="ADGQ01000056">
    <property type="protein sequence ID" value="EFM64608.1"/>
    <property type="molecule type" value="Genomic_DNA"/>
</dbReference>
<keyword evidence="4" id="KW-1185">Reference proteome</keyword>
<dbReference type="InterPro" id="IPR001482">
    <property type="entry name" value="T2SS/T4SS_dom"/>
</dbReference>
<feature type="domain" description="Bacterial type II secretion system protein E" evidence="2">
    <location>
        <begin position="189"/>
        <end position="203"/>
    </location>
</feature>
<evidence type="ECO:0000313" key="4">
    <source>
        <dbReference type="Proteomes" id="UP000003244"/>
    </source>
</evidence>
<dbReference type="PANTHER" id="PTHR30486">
    <property type="entry name" value="TWITCHING MOTILITY PROTEIN PILT"/>
    <property type="match status" value="1"/>
</dbReference>
<dbReference type="eggNOG" id="COG2805">
    <property type="taxonomic scope" value="Bacteria"/>
</dbReference>
<dbReference type="PROSITE" id="PS00662">
    <property type="entry name" value="T2SP_E"/>
    <property type="match status" value="1"/>
</dbReference>
<protein>
    <submittedName>
        <fullName evidence="3">Twitching motility protein</fullName>
    </submittedName>
</protein>
<proteinExistence type="inferred from homology"/>
<dbReference type="NCBIfam" id="TIGR01420">
    <property type="entry name" value="pilT_fam"/>
    <property type="match status" value="1"/>
</dbReference>
<dbReference type="Gene3D" id="3.30.450.90">
    <property type="match status" value="1"/>
</dbReference>